<evidence type="ECO:0000313" key="1">
    <source>
        <dbReference type="EMBL" id="KAJ1944830.1"/>
    </source>
</evidence>
<reference evidence="1" key="1">
    <citation type="submission" date="2022-07" db="EMBL/GenBank/DDBJ databases">
        <title>Phylogenomic reconstructions and comparative analyses of Kickxellomycotina fungi.</title>
        <authorList>
            <person name="Reynolds N.K."/>
            <person name="Stajich J.E."/>
            <person name="Barry K."/>
            <person name="Grigoriev I.V."/>
            <person name="Crous P."/>
            <person name="Smith M.E."/>
        </authorList>
    </citation>
    <scope>NUCLEOTIDE SEQUENCE</scope>
    <source>
        <strain evidence="1">NRRL 5244</strain>
    </source>
</reference>
<dbReference type="EMBL" id="JANBPW010001367">
    <property type="protein sequence ID" value="KAJ1944830.1"/>
    <property type="molecule type" value="Genomic_DNA"/>
</dbReference>
<accession>A0ACC1JB22</accession>
<sequence>MGLRKPANTLLPRAHGSHFCLEQLRRDIPYVYDLTVGYEGLKKGDIPEDEYGLISMYGKAVYPREVHIHVKRYAVADIPADEEGFAMWMNLVFVEKDLRMDRFYELGRFPHNHDEDDAIPAGKPVLHDTKEARARNLPLEMAFMWIQFLSIITPSYYILRYATSAAASVLLA</sequence>
<dbReference type="Proteomes" id="UP001150603">
    <property type="component" value="Unassembled WGS sequence"/>
</dbReference>
<protein>
    <submittedName>
        <fullName evidence="1">Uncharacterized protein</fullName>
    </submittedName>
</protein>
<comment type="caution">
    <text evidence="1">The sequence shown here is derived from an EMBL/GenBank/DDBJ whole genome shotgun (WGS) entry which is preliminary data.</text>
</comment>
<proteinExistence type="predicted"/>
<organism evidence="1 2">
    <name type="scientific">Linderina macrospora</name>
    <dbReference type="NCBI Taxonomy" id="4868"/>
    <lineage>
        <taxon>Eukaryota</taxon>
        <taxon>Fungi</taxon>
        <taxon>Fungi incertae sedis</taxon>
        <taxon>Zoopagomycota</taxon>
        <taxon>Kickxellomycotina</taxon>
        <taxon>Kickxellomycetes</taxon>
        <taxon>Kickxellales</taxon>
        <taxon>Kickxellaceae</taxon>
        <taxon>Linderina</taxon>
    </lineage>
</organism>
<name>A0ACC1JB22_9FUNG</name>
<evidence type="ECO:0000313" key="2">
    <source>
        <dbReference type="Proteomes" id="UP001150603"/>
    </source>
</evidence>
<keyword evidence="2" id="KW-1185">Reference proteome</keyword>
<gene>
    <name evidence="1" type="ORF">FBU59_002493</name>
</gene>